<dbReference type="PANTHER" id="PTHR35303:SF5">
    <property type="entry name" value="OS02G0197800 PROTEIN"/>
    <property type="match status" value="1"/>
</dbReference>
<reference evidence="4" key="1">
    <citation type="submission" date="2018-06" db="EMBL/GenBank/DDBJ databases">
        <authorList>
            <person name="Zhirakovskaya E."/>
        </authorList>
    </citation>
    <scope>NUCLEOTIDE SEQUENCE</scope>
</reference>
<proteinExistence type="predicted"/>
<dbReference type="PANTHER" id="PTHR35303">
    <property type="entry name" value="OS02G0197800 PROTEIN"/>
    <property type="match status" value="1"/>
</dbReference>
<dbReference type="Gene3D" id="3.30.2020.30">
    <property type="match status" value="1"/>
</dbReference>
<evidence type="ECO:0000256" key="2">
    <source>
        <dbReference type="ARBA" id="ARBA00023004"/>
    </source>
</evidence>
<dbReference type="Pfam" id="PF06155">
    <property type="entry name" value="GBBH-like_N"/>
    <property type="match status" value="1"/>
</dbReference>
<organism evidence="4">
    <name type="scientific">hydrothermal vent metagenome</name>
    <dbReference type="NCBI Taxonomy" id="652676"/>
    <lineage>
        <taxon>unclassified sequences</taxon>
        <taxon>metagenomes</taxon>
        <taxon>ecological metagenomes</taxon>
    </lineage>
</organism>
<evidence type="ECO:0000313" key="4">
    <source>
        <dbReference type="EMBL" id="VAW79196.1"/>
    </source>
</evidence>
<gene>
    <name evidence="4" type="ORF">MNBD_GAMMA12-419</name>
</gene>
<dbReference type="InterPro" id="IPR038492">
    <property type="entry name" value="GBBH-like_N_sf"/>
</dbReference>
<dbReference type="InterPro" id="IPR010376">
    <property type="entry name" value="GBBH-like_N"/>
</dbReference>
<dbReference type="AlphaFoldDB" id="A0A3B0ZES4"/>
<sequence length="120" mass="13821">MSNHPIPAEINLHKKSHVLEIKFDNDEKFEYSCEYLRCFSPSAEVQGHGPGQETLQLGKEGVNIDKIEQVGSYAVCIFFDDGHHTGIYSWETLYTLGKNYTSNWENYLNRLQEAGHVRRT</sequence>
<feature type="domain" description="Gamma-butyrobetaine hydroxylase-like N-terminal" evidence="3">
    <location>
        <begin position="10"/>
        <end position="94"/>
    </location>
</feature>
<keyword evidence="2" id="KW-0408">Iron</keyword>
<name>A0A3B0ZES4_9ZZZZ</name>
<dbReference type="GO" id="GO:0046872">
    <property type="term" value="F:metal ion binding"/>
    <property type="evidence" value="ECO:0007669"/>
    <property type="project" value="UniProtKB-KW"/>
</dbReference>
<evidence type="ECO:0000259" key="3">
    <source>
        <dbReference type="Pfam" id="PF06155"/>
    </source>
</evidence>
<protein>
    <recommendedName>
        <fullName evidence="3">Gamma-butyrobetaine hydroxylase-like N-terminal domain-containing protein</fullName>
    </recommendedName>
</protein>
<accession>A0A3B0ZES4</accession>
<dbReference type="EMBL" id="UOFL01000171">
    <property type="protein sequence ID" value="VAW79196.1"/>
    <property type="molecule type" value="Genomic_DNA"/>
</dbReference>
<keyword evidence="1" id="KW-0479">Metal-binding</keyword>
<evidence type="ECO:0000256" key="1">
    <source>
        <dbReference type="ARBA" id="ARBA00022723"/>
    </source>
</evidence>